<proteinExistence type="inferred from homology"/>
<dbReference type="InterPro" id="IPR005475">
    <property type="entry name" value="Transketolase-like_Pyr-bd"/>
</dbReference>
<evidence type="ECO:0000256" key="4">
    <source>
        <dbReference type="ARBA" id="ARBA00012280"/>
    </source>
</evidence>
<dbReference type="NCBIfam" id="NF006914">
    <property type="entry name" value="PRK09404.1"/>
    <property type="match status" value="1"/>
</dbReference>
<sequence>MHNITLQNWSNSSCLSKNNQLYIEEIYKIFLQNPNSVDPSWIKIFQYLSLDKKIDKKNAKHLNNTTYLSSKHDAITNTPNQTSITSDIFNNTTYIQLSQLINAFRTYGYQYAILDPLNLQNKTTHNPLLELENYNFSSKNFKNNIDMTPFGLNKKSMNIMEVYSLLKKIYCGSIGIEYMHIINPKIILWLQKKLESSTTDLNFNDEEKKQFLKEIAAAEGLERYLGTKFPGVKRFSLEGGDALIPMLKETIRHSVHHHGITEIFIGMAHRGRLNVLINILGKNPKNLFNEFSNANKISNKSGDVKYHQGFYSDVTLNGNTVHLSLLCNPSHLEIVNPVVMGTVRARIDQLSIQSKIYHCDITTNNTILPILIHGDAAISAQGIVQETFNLSKTRAYSVGGTVHIIINNQIGFTTSNIRDMRSTQHCTDIAKMIQAPIFHVNADDIESVIYITRIALNFRNEFKHDVVIDLICYRRHGHNEADEPSVTQPIMYKKIRNHPTLINIYSNALKKQKIINQDDNIKLIKSYREILEKKQCVLQKWQPIRTNTTLNTNNLINNEDIKPSKHITQQYLKNLAYHISNIPAEINMHSRVKKIFFDRTEMAKGKKLFDWGAAEILAYATLLDQGISIRLSGEDVARGTFFHRHAIIYDQNSGEKYIPLEHRGKPLAHNKQGHFFIWDSVLSEEAALAFEYGYANTAKNMLIIWEAQFGDFSNGAQVVIDQFISASEQKWGQLCGLVMLLPHGYEGQGPEHSSARIERYLQLCSENNMQICIPSTPGQIYHKLRYQGTCAIKKPLIIISPKSLLRHPMVNTSLENLSHGSFQTIFGEIDKNILINKTNRVIICSGKVFYDLLEQRRKNQQHDIAIIRIEQLYPFPQLHLETILNSYYAHTEDFVWCQEEPKNQGAWYYMQNHIQNIMPSNITLKYIGRPDAAAPATGYLSTHQTQQKKLINDALHTN</sequence>
<dbReference type="InterPro" id="IPR031717">
    <property type="entry name" value="ODO-1/KGD_C"/>
</dbReference>
<keyword evidence="5 8" id="KW-0560">Oxidoreductase</keyword>
<dbReference type="Gene3D" id="3.40.50.11610">
    <property type="entry name" value="Multifunctional 2-oxoglutarate metabolism enzyme, C-terminal domain"/>
    <property type="match status" value="1"/>
</dbReference>
<gene>
    <name evidence="8" type="ORF">M9405_01580</name>
</gene>
<dbReference type="InterPro" id="IPR001017">
    <property type="entry name" value="DH_E1"/>
</dbReference>
<dbReference type="EC" id="1.2.4.2" evidence="4"/>
<keyword evidence="9" id="KW-1185">Reference proteome</keyword>
<comment type="similarity">
    <text evidence="3">Belongs to the alpha-ketoglutarate dehydrogenase family.</text>
</comment>
<evidence type="ECO:0000313" key="8">
    <source>
        <dbReference type="EMBL" id="URJ25391.1"/>
    </source>
</evidence>
<dbReference type="PIRSF" id="PIRSF000157">
    <property type="entry name" value="Oxoglu_dh_E1"/>
    <property type="match status" value="1"/>
</dbReference>
<evidence type="ECO:0000256" key="1">
    <source>
        <dbReference type="ARBA" id="ARBA00001964"/>
    </source>
</evidence>
<accession>A0ABY4SU32</accession>
<dbReference type="SMART" id="SM00861">
    <property type="entry name" value="Transket_pyr"/>
    <property type="match status" value="1"/>
</dbReference>
<feature type="domain" description="Transketolase-like pyrimidine-binding" evidence="7">
    <location>
        <begin position="609"/>
        <end position="807"/>
    </location>
</feature>
<dbReference type="NCBIfam" id="TIGR00239">
    <property type="entry name" value="2oxo_dh_E1"/>
    <property type="match status" value="1"/>
</dbReference>
<evidence type="ECO:0000256" key="3">
    <source>
        <dbReference type="ARBA" id="ARBA00006936"/>
    </source>
</evidence>
<dbReference type="Pfam" id="PF00676">
    <property type="entry name" value="E1_dh"/>
    <property type="match status" value="1"/>
</dbReference>
<dbReference type="Pfam" id="PF16078">
    <property type="entry name" value="2-oxogl_dehyd_N"/>
    <property type="match status" value="1"/>
</dbReference>
<dbReference type="InterPro" id="IPR029061">
    <property type="entry name" value="THDP-binding"/>
</dbReference>
<dbReference type="Pfam" id="PF16870">
    <property type="entry name" value="OxoGdeHyase_C"/>
    <property type="match status" value="1"/>
</dbReference>
<keyword evidence="6" id="KW-0786">Thiamine pyrophosphate</keyword>
<dbReference type="Gene3D" id="3.40.50.970">
    <property type="match status" value="1"/>
</dbReference>
<dbReference type="CDD" id="cd02016">
    <property type="entry name" value="TPP_E1_OGDC_like"/>
    <property type="match status" value="1"/>
</dbReference>
<dbReference type="InterPro" id="IPR011603">
    <property type="entry name" value="2oxoglutarate_DH_E1"/>
</dbReference>
<evidence type="ECO:0000259" key="7">
    <source>
        <dbReference type="SMART" id="SM00861"/>
    </source>
</evidence>
<dbReference type="Pfam" id="PF02779">
    <property type="entry name" value="Transket_pyr"/>
    <property type="match status" value="1"/>
</dbReference>
<dbReference type="EMBL" id="CP097762">
    <property type="protein sequence ID" value="URJ25391.1"/>
    <property type="molecule type" value="Genomic_DNA"/>
</dbReference>
<dbReference type="GO" id="GO:0004591">
    <property type="term" value="F:oxoglutarate dehydrogenase (succinyl-transferring) activity"/>
    <property type="evidence" value="ECO:0007669"/>
    <property type="project" value="UniProtKB-EC"/>
</dbReference>
<dbReference type="InterPro" id="IPR032106">
    <property type="entry name" value="2-oxogl_dehyd_N"/>
</dbReference>
<evidence type="ECO:0000256" key="2">
    <source>
        <dbReference type="ARBA" id="ARBA00003906"/>
    </source>
</evidence>
<dbReference type="InterPro" id="IPR042179">
    <property type="entry name" value="KGD_C_sf"/>
</dbReference>
<dbReference type="Gene3D" id="3.40.50.12470">
    <property type="match status" value="1"/>
</dbReference>
<dbReference type="NCBIfam" id="NF008907">
    <property type="entry name" value="PRK12270.1"/>
    <property type="match status" value="1"/>
</dbReference>
<dbReference type="PANTHER" id="PTHR23152">
    <property type="entry name" value="2-OXOGLUTARATE DEHYDROGENASE"/>
    <property type="match status" value="1"/>
</dbReference>
<comment type="cofactor">
    <cofactor evidence="1">
        <name>thiamine diphosphate</name>
        <dbReference type="ChEBI" id="CHEBI:58937"/>
    </cofactor>
</comment>
<dbReference type="Gene3D" id="1.10.287.1150">
    <property type="entry name" value="TPP helical domain"/>
    <property type="match status" value="1"/>
</dbReference>
<organism evidence="8 9">
    <name type="scientific">Candidatus Blochmannia ocreatus</name>
    <name type="common">nom. nud.</name>
    <dbReference type="NCBI Taxonomy" id="251538"/>
    <lineage>
        <taxon>Bacteria</taxon>
        <taxon>Pseudomonadati</taxon>
        <taxon>Pseudomonadota</taxon>
        <taxon>Gammaproteobacteria</taxon>
        <taxon>Enterobacterales</taxon>
        <taxon>Enterobacteriaceae</taxon>
        <taxon>ant endosymbionts</taxon>
        <taxon>Candidatus Blochmanniella</taxon>
    </lineage>
</organism>
<name>A0ABY4SU32_9ENTR</name>
<dbReference type="SUPFAM" id="SSF52518">
    <property type="entry name" value="Thiamin diphosphate-binding fold (THDP-binding)"/>
    <property type="match status" value="2"/>
</dbReference>
<evidence type="ECO:0000256" key="5">
    <source>
        <dbReference type="ARBA" id="ARBA00023002"/>
    </source>
</evidence>
<dbReference type="PANTHER" id="PTHR23152:SF4">
    <property type="entry name" value="2-OXOADIPATE DEHYDROGENASE COMPLEX COMPONENT E1"/>
    <property type="match status" value="1"/>
</dbReference>
<dbReference type="Proteomes" id="UP001056834">
    <property type="component" value="Chromosome"/>
</dbReference>
<dbReference type="RefSeq" id="WP_250223522.1">
    <property type="nucleotide sequence ID" value="NZ_CP097762.1"/>
</dbReference>
<evidence type="ECO:0000313" key="9">
    <source>
        <dbReference type="Proteomes" id="UP001056834"/>
    </source>
</evidence>
<reference evidence="8" key="1">
    <citation type="submission" date="2022-05" db="EMBL/GenBank/DDBJ databases">
        <title>Impact of host demography and evolutionary history on endosymbiont molecular evolution: a test in carpenter ants (Genus Camponotus) and their Blochmannia endosymbionts.</title>
        <authorList>
            <person name="Manthey J.D."/>
            <person name="Giron J.C."/>
            <person name="Hruska J.P."/>
        </authorList>
    </citation>
    <scope>NUCLEOTIDE SEQUENCE</scope>
    <source>
        <strain evidence="8">C-006</strain>
    </source>
</reference>
<protein>
    <recommendedName>
        <fullName evidence="4">oxoglutarate dehydrogenase (succinyl-transferring)</fullName>
        <ecNumber evidence="4">1.2.4.2</ecNumber>
    </recommendedName>
</protein>
<comment type="function">
    <text evidence="2">E1 component of the 2-oxoglutarate dehydrogenase (OGDH) complex which catalyzes the decarboxylation of 2-oxoglutarate, the first step in the conversion of 2-oxoglutarate to succinyl-CoA and CO(2).</text>
</comment>
<evidence type="ECO:0000256" key="6">
    <source>
        <dbReference type="ARBA" id="ARBA00023052"/>
    </source>
</evidence>